<dbReference type="InterPro" id="IPR034660">
    <property type="entry name" value="DinB/YfiT-like"/>
</dbReference>
<dbReference type="AlphaFoldDB" id="A0A1Q8CL66"/>
<dbReference type="NCBIfam" id="TIGR03083">
    <property type="entry name" value="maleylpyruvate isomerase family mycothiol-dependent enzyme"/>
    <property type="match status" value="1"/>
</dbReference>
<name>A0A1Q8CL66_9PSEU</name>
<proteinExistence type="predicted"/>
<dbReference type="RefSeq" id="WP_075127949.1">
    <property type="nucleotide sequence ID" value="NZ_MSIE01000045.1"/>
</dbReference>
<evidence type="ECO:0000259" key="1">
    <source>
        <dbReference type="Pfam" id="PF11716"/>
    </source>
</evidence>
<dbReference type="InterPro" id="IPR024344">
    <property type="entry name" value="MDMPI_metal-binding"/>
</dbReference>
<comment type="caution">
    <text evidence="2">The sequence shown here is derived from an EMBL/GenBank/DDBJ whole genome shotgun (WGS) entry which is preliminary data.</text>
</comment>
<evidence type="ECO:0000313" key="2">
    <source>
        <dbReference type="EMBL" id="OLF15089.1"/>
    </source>
</evidence>
<dbReference type="Gene3D" id="1.20.120.450">
    <property type="entry name" value="dinb family like domain"/>
    <property type="match status" value="1"/>
</dbReference>
<keyword evidence="3" id="KW-1185">Reference proteome</keyword>
<dbReference type="NCBIfam" id="TIGR03086">
    <property type="entry name" value="TIGR03086 family metal-binding protein"/>
    <property type="match status" value="1"/>
</dbReference>
<protein>
    <submittedName>
        <fullName evidence="2">TIGR03086 family protein</fullName>
    </submittedName>
</protein>
<feature type="domain" description="Mycothiol-dependent maleylpyruvate isomerase metal-binding" evidence="1">
    <location>
        <begin position="9"/>
        <end position="129"/>
    </location>
</feature>
<dbReference type="InterPro" id="IPR017520">
    <property type="entry name" value="CHP03086"/>
</dbReference>
<reference evidence="2 3" key="1">
    <citation type="submission" date="2016-12" db="EMBL/GenBank/DDBJ databases">
        <title>The draft genome sequence of Actinophytocola sp. 11-183.</title>
        <authorList>
            <person name="Wang W."/>
            <person name="Yuan L."/>
        </authorList>
    </citation>
    <scope>NUCLEOTIDE SEQUENCE [LARGE SCALE GENOMIC DNA]</scope>
    <source>
        <strain evidence="2 3">11-183</strain>
    </source>
</reference>
<evidence type="ECO:0000313" key="3">
    <source>
        <dbReference type="Proteomes" id="UP000185596"/>
    </source>
</evidence>
<organism evidence="2 3">
    <name type="scientific">Actinophytocola xanthii</name>
    <dbReference type="NCBI Taxonomy" id="1912961"/>
    <lineage>
        <taxon>Bacteria</taxon>
        <taxon>Bacillati</taxon>
        <taxon>Actinomycetota</taxon>
        <taxon>Actinomycetes</taxon>
        <taxon>Pseudonocardiales</taxon>
        <taxon>Pseudonocardiaceae</taxon>
    </lineage>
</organism>
<gene>
    <name evidence="2" type="ORF">BU204_23775</name>
</gene>
<dbReference type="EMBL" id="MSIE01000045">
    <property type="protein sequence ID" value="OLF15089.1"/>
    <property type="molecule type" value="Genomic_DNA"/>
</dbReference>
<accession>A0A1Q8CL66</accession>
<dbReference type="Pfam" id="PF11716">
    <property type="entry name" value="MDMPI_N"/>
    <property type="match status" value="1"/>
</dbReference>
<dbReference type="OrthoDB" id="5185819at2"/>
<dbReference type="Proteomes" id="UP000185596">
    <property type="component" value="Unassembled WGS sequence"/>
</dbReference>
<dbReference type="STRING" id="1912961.BU204_23775"/>
<dbReference type="SUPFAM" id="SSF109854">
    <property type="entry name" value="DinB/YfiT-like putative metalloenzymes"/>
    <property type="match status" value="1"/>
</dbReference>
<dbReference type="GO" id="GO:0046872">
    <property type="term" value="F:metal ion binding"/>
    <property type="evidence" value="ECO:0007669"/>
    <property type="project" value="InterPro"/>
</dbReference>
<dbReference type="InterPro" id="IPR017517">
    <property type="entry name" value="Maleyloyr_isom"/>
</dbReference>
<sequence length="192" mass="20524">MDLLDAHGRAMDVFDRAVHKVGISDWDSPSPCTDWTVKDLVNHVVGEQLWVPELLAGKTMAEVGDKFDGDILNDDPIGTWEAAAAAARAAWVEPGALDRTVRLSFGDTAAREYCWQMTVDLAVHGWDLARALGSDPGIGDELATALLGFVEPQAQAWQGSGMFADPVPVADDADPQTRLVAMLGREPTGAGI</sequence>